<keyword evidence="2" id="KW-0813">Transport</keyword>
<evidence type="ECO:0000256" key="5">
    <source>
        <dbReference type="ARBA" id="ARBA00022692"/>
    </source>
</evidence>
<keyword evidence="5 9" id="KW-0812">Transmembrane</keyword>
<evidence type="ECO:0000256" key="9">
    <source>
        <dbReference type="SAM" id="Phobius"/>
    </source>
</evidence>
<evidence type="ECO:0000313" key="11">
    <source>
        <dbReference type="Proteomes" id="UP000294689"/>
    </source>
</evidence>
<dbReference type="PANTHER" id="PTHR30574">
    <property type="entry name" value="INNER MEMBRANE PROTEIN YEDE"/>
    <property type="match status" value="1"/>
</dbReference>
<evidence type="ECO:0000256" key="4">
    <source>
        <dbReference type="ARBA" id="ARBA00022519"/>
    </source>
</evidence>
<evidence type="ECO:0000256" key="3">
    <source>
        <dbReference type="ARBA" id="ARBA00022475"/>
    </source>
</evidence>
<feature type="transmembrane region" description="Helical" evidence="9">
    <location>
        <begin position="119"/>
        <end position="139"/>
    </location>
</feature>
<keyword evidence="3" id="KW-1003">Cell membrane</keyword>
<keyword evidence="6 9" id="KW-1133">Transmembrane helix</keyword>
<sequence>MDYILQPWPWYVAGPMMAIIMFTLVYFGKTFGMSSNLRTLCTIAGAGKKTKFFDFDWKAQRWNLTVVLGAVIGGFIAHFLLSVPTDIDLNPVTVESLSQYGFENIGKSLLPAELYSWDAVLSLKGLSILIIGGFLVGFGTRYAGGCTSGHAITGLSNLQLPSLIAVIGFFLGGLIMIHLVFPLIFG</sequence>
<dbReference type="OrthoDB" id="9814020at2"/>
<dbReference type="GO" id="GO:0005886">
    <property type="term" value="C:plasma membrane"/>
    <property type="evidence" value="ECO:0007669"/>
    <property type="project" value="UniProtKB-SubCell"/>
</dbReference>
<keyword evidence="4" id="KW-0997">Cell inner membrane</keyword>
<dbReference type="PANTHER" id="PTHR30574:SF1">
    <property type="entry name" value="SULPHUR TRANSPORT DOMAIN-CONTAINING PROTEIN"/>
    <property type="match status" value="1"/>
</dbReference>
<keyword evidence="11" id="KW-1185">Reference proteome</keyword>
<organism evidence="10 11">
    <name type="scientific">Gelidibacter sediminis</name>
    <dbReference type="NCBI Taxonomy" id="1608710"/>
    <lineage>
        <taxon>Bacteria</taxon>
        <taxon>Pseudomonadati</taxon>
        <taxon>Bacteroidota</taxon>
        <taxon>Flavobacteriia</taxon>
        <taxon>Flavobacteriales</taxon>
        <taxon>Flavobacteriaceae</taxon>
        <taxon>Gelidibacter</taxon>
    </lineage>
</organism>
<dbReference type="Proteomes" id="UP000294689">
    <property type="component" value="Unassembled WGS sequence"/>
</dbReference>
<dbReference type="EMBL" id="SOBW01000008">
    <property type="protein sequence ID" value="TDU39371.1"/>
    <property type="molecule type" value="Genomic_DNA"/>
</dbReference>
<dbReference type="AlphaFoldDB" id="A0A4R7PYZ5"/>
<proteinExistence type="inferred from homology"/>
<evidence type="ECO:0000256" key="1">
    <source>
        <dbReference type="ARBA" id="ARBA00004429"/>
    </source>
</evidence>
<dbReference type="InterPro" id="IPR007272">
    <property type="entry name" value="Sulf_transp_TsuA/YedE"/>
</dbReference>
<comment type="similarity">
    <text evidence="8">Belongs to the TsuA/YedE (TC 9.B.102) family.</text>
</comment>
<evidence type="ECO:0000313" key="10">
    <source>
        <dbReference type="EMBL" id="TDU39371.1"/>
    </source>
</evidence>
<gene>
    <name evidence="10" type="ORF">BXY82_1394</name>
</gene>
<evidence type="ECO:0000256" key="7">
    <source>
        <dbReference type="ARBA" id="ARBA00023136"/>
    </source>
</evidence>
<protein>
    <submittedName>
        <fullName evidence="10">Uncharacterized protein</fullName>
    </submittedName>
</protein>
<evidence type="ECO:0000256" key="2">
    <source>
        <dbReference type="ARBA" id="ARBA00022448"/>
    </source>
</evidence>
<dbReference type="RefSeq" id="WP_133757456.1">
    <property type="nucleotide sequence ID" value="NZ_SOBW01000008.1"/>
</dbReference>
<name>A0A4R7PYZ5_9FLAO</name>
<evidence type="ECO:0000256" key="8">
    <source>
        <dbReference type="ARBA" id="ARBA00035655"/>
    </source>
</evidence>
<evidence type="ECO:0000256" key="6">
    <source>
        <dbReference type="ARBA" id="ARBA00022989"/>
    </source>
</evidence>
<feature type="transmembrane region" description="Helical" evidence="9">
    <location>
        <begin position="62"/>
        <end position="81"/>
    </location>
</feature>
<comment type="caution">
    <text evidence="10">The sequence shown here is derived from an EMBL/GenBank/DDBJ whole genome shotgun (WGS) entry which is preliminary data.</text>
</comment>
<accession>A0A4R7PYZ5</accession>
<reference evidence="10 11" key="1">
    <citation type="submission" date="2019-03" db="EMBL/GenBank/DDBJ databases">
        <title>Genomic Encyclopedia of Archaeal and Bacterial Type Strains, Phase II (KMG-II): from individual species to whole genera.</title>
        <authorList>
            <person name="Goeker M."/>
        </authorList>
    </citation>
    <scope>NUCLEOTIDE SEQUENCE [LARGE SCALE GENOMIC DNA]</scope>
    <source>
        <strain evidence="10 11">DSM 28135</strain>
    </source>
</reference>
<comment type="subcellular location">
    <subcellularLocation>
        <location evidence="1">Cell inner membrane</location>
        <topology evidence="1">Multi-pass membrane protein</topology>
    </subcellularLocation>
</comment>
<dbReference type="Pfam" id="PF04143">
    <property type="entry name" value="Sulf_transp"/>
    <property type="match status" value="1"/>
</dbReference>
<keyword evidence="7 9" id="KW-0472">Membrane</keyword>
<feature type="transmembrane region" description="Helical" evidence="9">
    <location>
        <begin position="12"/>
        <end position="28"/>
    </location>
</feature>
<feature type="transmembrane region" description="Helical" evidence="9">
    <location>
        <begin position="160"/>
        <end position="185"/>
    </location>
</feature>